<evidence type="ECO:0000313" key="3">
    <source>
        <dbReference type="Proteomes" id="UP000266723"/>
    </source>
</evidence>
<reference evidence="2 3" key="1">
    <citation type="journal article" date="2020" name="BMC Genomics">
        <title>Intraspecific diversification of the crop wild relative Brassica cretica Lam. using demographic model selection.</title>
        <authorList>
            <person name="Kioukis A."/>
            <person name="Michalopoulou V.A."/>
            <person name="Briers L."/>
            <person name="Pirintsos S."/>
            <person name="Studholme D.J."/>
            <person name="Pavlidis P."/>
            <person name="Sarris P.F."/>
        </authorList>
    </citation>
    <scope>NUCLEOTIDE SEQUENCE [LARGE SCALE GENOMIC DNA]</scope>
    <source>
        <strain evidence="3">cv. PFS-1207/04</strain>
    </source>
</reference>
<feature type="compositionally biased region" description="Basic and acidic residues" evidence="1">
    <location>
        <begin position="52"/>
        <end position="67"/>
    </location>
</feature>
<dbReference type="EMBL" id="QGKV02001507">
    <property type="protein sequence ID" value="KAF3529852.1"/>
    <property type="molecule type" value="Genomic_DNA"/>
</dbReference>
<feature type="compositionally biased region" description="Polar residues" evidence="1">
    <location>
        <begin position="37"/>
        <end position="51"/>
    </location>
</feature>
<feature type="region of interest" description="Disordered" evidence="1">
    <location>
        <begin position="25"/>
        <end position="74"/>
    </location>
</feature>
<proteinExistence type="predicted"/>
<evidence type="ECO:0000313" key="2">
    <source>
        <dbReference type="EMBL" id="KAF3529852.1"/>
    </source>
</evidence>
<evidence type="ECO:0000256" key="1">
    <source>
        <dbReference type="SAM" id="MobiDB-lite"/>
    </source>
</evidence>
<organism evidence="2 3">
    <name type="scientific">Brassica cretica</name>
    <name type="common">Mustard</name>
    <dbReference type="NCBI Taxonomy" id="69181"/>
    <lineage>
        <taxon>Eukaryota</taxon>
        <taxon>Viridiplantae</taxon>
        <taxon>Streptophyta</taxon>
        <taxon>Embryophyta</taxon>
        <taxon>Tracheophyta</taxon>
        <taxon>Spermatophyta</taxon>
        <taxon>Magnoliopsida</taxon>
        <taxon>eudicotyledons</taxon>
        <taxon>Gunneridae</taxon>
        <taxon>Pentapetalae</taxon>
        <taxon>rosids</taxon>
        <taxon>malvids</taxon>
        <taxon>Brassicales</taxon>
        <taxon>Brassicaceae</taxon>
        <taxon>Brassiceae</taxon>
        <taxon>Brassica</taxon>
    </lineage>
</organism>
<gene>
    <name evidence="2" type="ORF">DY000_02039438</name>
</gene>
<feature type="compositionally biased region" description="Basic and acidic residues" evidence="1">
    <location>
        <begin position="25"/>
        <end position="36"/>
    </location>
</feature>
<protein>
    <submittedName>
        <fullName evidence="2">Uncharacterized protein</fullName>
    </submittedName>
</protein>
<sequence>MVFGSEAEGCIESSGKESEALRLRSELADGKSDRWKTATNVEIGASQTGERSGSKKERGRDGRKNGERLGAGADQVDTSWNGVANGLGFVGIVGFGFGFQSKSARTVSVREGASVVRSTNCLH</sequence>
<accession>A0ABQ7BC20</accession>
<dbReference type="Proteomes" id="UP000266723">
    <property type="component" value="Unassembled WGS sequence"/>
</dbReference>
<name>A0ABQ7BC20_BRACR</name>
<comment type="caution">
    <text evidence="2">The sequence shown here is derived from an EMBL/GenBank/DDBJ whole genome shotgun (WGS) entry which is preliminary data.</text>
</comment>
<keyword evidence="3" id="KW-1185">Reference proteome</keyword>